<gene>
    <name evidence="1" type="ORF">H9637_04870</name>
</gene>
<proteinExistence type="predicted"/>
<organism evidence="1 2">
    <name type="scientific">Clostridium faecium</name>
    <dbReference type="NCBI Taxonomy" id="2762223"/>
    <lineage>
        <taxon>Bacteria</taxon>
        <taxon>Bacillati</taxon>
        <taxon>Bacillota</taxon>
        <taxon>Clostridia</taxon>
        <taxon>Eubacteriales</taxon>
        <taxon>Clostridiaceae</taxon>
        <taxon>Clostridium</taxon>
    </lineage>
</organism>
<sequence>MMSLSYIEPKSSKEPIKWPDFVMVNEKYYIFTGDYASKNDIGERIGSIMRNPPNETCKYQAQNFEASELKKGTEIYSTSNGTDIIAVIEGKYKLYRVVSEEEFHNLLQ</sequence>
<dbReference type="EMBL" id="JACSQB010000037">
    <property type="protein sequence ID" value="MBD8046380.1"/>
    <property type="molecule type" value="Genomic_DNA"/>
</dbReference>
<dbReference type="RefSeq" id="WP_191739352.1">
    <property type="nucleotide sequence ID" value="NZ_JACSQB010000037.1"/>
</dbReference>
<accession>A0ABR8YQ67</accession>
<comment type="caution">
    <text evidence="1">The sequence shown here is derived from an EMBL/GenBank/DDBJ whole genome shotgun (WGS) entry which is preliminary data.</text>
</comment>
<dbReference type="Proteomes" id="UP000627166">
    <property type="component" value="Unassembled WGS sequence"/>
</dbReference>
<reference evidence="1 2" key="1">
    <citation type="submission" date="2020-08" db="EMBL/GenBank/DDBJ databases">
        <title>A Genomic Blueprint of the Chicken Gut Microbiome.</title>
        <authorList>
            <person name="Gilroy R."/>
            <person name="Ravi A."/>
            <person name="Getino M."/>
            <person name="Pursley I."/>
            <person name="Horton D.L."/>
            <person name="Alikhan N.-F."/>
            <person name="Baker D."/>
            <person name="Gharbi K."/>
            <person name="Hall N."/>
            <person name="Watson M."/>
            <person name="Adriaenssens E.M."/>
            <person name="Foster-Nyarko E."/>
            <person name="Jarju S."/>
            <person name="Secka A."/>
            <person name="Antonio M."/>
            <person name="Oren A."/>
            <person name="Chaudhuri R."/>
            <person name="La Ragione R.M."/>
            <person name="Hildebrand F."/>
            <person name="Pallen M.J."/>
        </authorList>
    </citation>
    <scope>NUCLEOTIDE SEQUENCE [LARGE SCALE GENOMIC DNA]</scope>
    <source>
        <strain evidence="1 2">N37</strain>
    </source>
</reference>
<evidence type="ECO:0000313" key="1">
    <source>
        <dbReference type="EMBL" id="MBD8046380.1"/>
    </source>
</evidence>
<keyword evidence="2" id="KW-1185">Reference proteome</keyword>
<protein>
    <submittedName>
        <fullName evidence="1">Uncharacterized protein</fullName>
    </submittedName>
</protein>
<evidence type="ECO:0000313" key="2">
    <source>
        <dbReference type="Proteomes" id="UP000627166"/>
    </source>
</evidence>
<name>A0ABR8YQ67_9CLOT</name>